<evidence type="ECO:0000256" key="5">
    <source>
        <dbReference type="SAM" id="MobiDB-lite"/>
    </source>
</evidence>
<dbReference type="PIRSF" id="PIRSF006060">
    <property type="entry name" value="AA_transporter"/>
    <property type="match status" value="1"/>
</dbReference>
<evidence type="ECO:0000256" key="4">
    <source>
        <dbReference type="ARBA" id="ARBA00023136"/>
    </source>
</evidence>
<comment type="subcellular location">
    <subcellularLocation>
        <location evidence="1">Membrane</location>
        <topology evidence="1">Multi-pass membrane protein</topology>
    </subcellularLocation>
</comment>
<feature type="transmembrane region" description="Helical" evidence="6">
    <location>
        <begin position="130"/>
        <end position="152"/>
    </location>
</feature>
<feature type="transmembrane region" description="Helical" evidence="6">
    <location>
        <begin position="336"/>
        <end position="356"/>
    </location>
</feature>
<evidence type="ECO:0000256" key="3">
    <source>
        <dbReference type="ARBA" id="ARBA00022989"/>
    </source>
</evidence>
<dbReference type="PANTHER" id="PTHR43341">
    <property type="entry name" value="AMINO ACID PERMEASE"/>
    <property type="match status" value="1"/>
</dbReference>
<feature type="compositionally biased region" description="Basic and acidic residues" evidence="5">
    <location>
        <begin position="10"/>
        <end position="19"/>
    </location>
</feature>
<evidence type="ECO:0000256" key="6">
    <source>
        <dbReference type="SAM" id="Phobius"/>
    </source>
</evidence>
<proteinExistence type="predicted"/>
<reference evidence="8 9" key="1">
    <citation type="submission" date="2024-04" db="EMBL/GenBank/DDBJ databases">
        <title>Phyllosticta paracitricarpa is synonymous to the EU quarantine fungus P. citricarpa based on phylogenomic analyses.</title>
        <authorList>
            <consortium name="Lawrence Berkeley National Laboratory"/>
            <person name="Van ingen-buijs V.A."/>
            <person name="Van westerhoven A.C."/>
            <person name="Haridas S."/>
            <person name="Skiadas P."/>
            <person name="Martin F."/>
            <person name="Groenewald J.Z."/>
            <person name="Crous P.W."/>
            <person name="Seidl M.F."/>
        </authorList>
    </citation>
    <scope>NUCLEOTIDE SEQUENCE [LARGE SCALE GENOMIC DNA]</scope>
    <source>
        <strain evidence="8 9">CBS 141358</strain>
    </source>
</reference>
<dbReference type="EMBL" id="JBBPBF010000002">
    <property type="protein sequence ID" value="KAK7615028.1"/>
    <property type="molecule type" value="Genomic_DNA"/>
</dbReference>
<gene>
    <name evidence="8" type="ORF">JOL62DRAFT_494420</name>
</gene>
<keyword evidence="3 6" id="KW-1133">Transmembrane helix</keyword>
<sequence length="573" mass="62150">MAITGVPPEKFYEEEKRGSIAEGEVSSTDNGHDHGAESELQRLLSTRHLTMIALGSSIGMGLWLGSGTSLSHGGPAGNLSKCPVAHRVPQGIFIGYMLAGSMIWSVSHSIGEMAIMYPLPSAYVQWTSKFICPAAAFALGWSYWFSYVITIANELSAAHTVLSFWTTKVPTAAWITIFWFVIIAINIGAVTIFGEVEVVSSSIKFGWIFVVIISMIVISAGGAPNHDAVGFRYWNAEPFTNGFKGWLSVMPTCIFAMSGGENSGLVASEMRNPRRAVPRAVSSIWVRLALFYLLGSLMVTITVSPHNPDLFGGSGTNASPFVIAYRDAGLEPLAHIMNAVILISVVSTGSISGYGGSRTTVGLAQLNMAPAIYTRADKTGRPWAGLTSTLLLGGGLAYLNVSENGANVFTWFSNLTSLFTLFGWGSICLSHIRMRRAWSLQGRAPDALPWRSWVFPYAAWWGFVWCVILIVVEFYLAVWPLRKPSSVKNFFANYVSIVLVIVLYLGAKIFYFRGPLLRNLKTVDLDEGRRFYVDAAPVDGVADEAGLGAGEKKKGITPKKAAMGVVKFFGGEL</sequence>
<keyword evidence="9" id="KW-1185">Reference proteome</keyword>
<name>A0ABR1NJT6_9PEZI</name>
<evidence type="ECO:0000313" key="8">
    <source>
        <dbReference type="EMBL" id="KAK7615028.1"/>
    </source>
</evidence>
<feature type="transmembrane region" description="Helical" evidence="6">
    <location>
        <begin position="411"/>
        <end position="432"/>
    </location>
</feature>
<dbReference type="Pfam" id="PF00324">
    <property type="entry name" value="AA_permease"/>
    <property type="match status" value="1"/>
</dbReference>
<dbReference type="InterPro" id="IPR004841">
    <property type="entry name" value="AA-permease/SLC12A_dom"/>
</dbReference>
<feature type="transmembrane region" description="Helical" evidence="6">
    <location>
        <begin position="243"/>
        <end position="263"/>
    </location>
</feature>
<feature type="region of interest" description="Disordered" evidence="5">
    <location>
        <begin position="1"/>
        <end position="36"/>
    </location>
</feature>
<feature type="transmembrane region" description="Helical" evidence="6">
    <location>
        <begin position="453"/>
        <end position="478"/>
    </location>
</feature>
<protein>
    <submittedName>
        <fullName evidence="8">Amino acid permease/ SLC12A domain-containing protein</fullName>
    </submittedName>
</protein>
<dbReference type="InterPro" id="IPR050524">
    <property type="entry name" value="APC_YAT"/>
</dbReference>
<feature type="domain" description="Amino acid permease/ SLC12A" evidence="7">
    <location>
        <begin position="48"/>
        <end position="511"/>
    </location>
</feature>
<evidence type="ECO:0000313" key="9">
    <source>
        <dbReference type="Proteomes" id="UP001367316"/>
    </source>
</evidence>
<evidence type="ECO:0000259" key="7">
    <source>
        <dbReference type="Pfam" id="PF00324"/>
    </source>
</evidence>
<organism evidence="8 9">
    <name type="scientific">Phyllosticta paracitricarpa</name>
    <dbReference type="NCBI Taxonomy" id="2016321"/>
    <lineage>
        <taxon>Eukaryota</taxon>
        <taxon>Fungi</taxon>
        <taxon>Dikarya</taxon>
        <taxon>Ascomycota</taxon>
        <taxon>Pezizomycotina</taxon>
        <taxon>Dothideomycetes</taxon>
        <taxon>Dothideomycetes incertae sedis</taxon>
        <taxon>Botryosphaeriales</taxon>
        <taxon>Phyllostictaceae</taxon>
        <taxon>Phyllosticta</taxon>
    </lineage>
</organism>
<keyword evidence="4 6" id="KW-0472">Membrane</keyword>
<feature type="transmembrane region" description="Helical" evidence="6">
    <location>
        <begin position="90"/>
        <end position="110"/>
    </location>
</feature>
<accession>A0ABR1NJT6</accession>
<evidence type="ECO:0000256" key="1">
    <source>
        <dbReference type="ARBA" id="ARBA00004141"/>
    </source>
</evidence>
<dbReference type="Gene3D" id="1.20.1740.10">
    <property type="entry name" value="Amino acid/polyamine transporter I"/>
    <property type="match status" value="1"/>
</dbReference>
<evidence type="ECO:0000256" key="2">
    <source>
        <dbReference type="ARBA" id="ARBA00022692"/>
    </source>
</evidence>
<feature type="transmembrane region" description="Helical" evidence="6">
    <location>
        <begin position="490"/>
        <end position="511"/>
    </location>
</feature>
<feature type="transmembrane region" description="Helical" evidence="6">
    <location>
        <begin position="172"/>
        <end position="193"/>
    </location>
</feature>
<keyword evidence="2 6" id="KW-0812">Transmembrane</keyword>
<feature type="transmembrane region" description="Helical" evidence="6">
    <location>
        <begin position="49"/>
        <end position="70"/>
    </location>
</feature>
<feature type="transmembrane region" description="Helical" evidence="6">
    <location>
        <begin position="205"/>
        <end position="223"/>
    </location>
</feature>
<feature type="transmembrane region" description="Helical" evidence="6">
    <location>
        <begin position="383"/>
        <end position="399"/>
    </location>
</feature>
<dbReference type="PANTHER" id="PTHR43341:SF37">
    <property type="entry name" value="AMINO ACID TRANSPORTER (EUROFUNG)"/>
    <property type="match status" value="1"/>
</dbReference>
<comment type="caution">
    <text evidence="8">The sequence shown here is derived from an EMBL/GenBank/DDBJ whole genome shotgun (WGS) entry which is preliminary data.</text>
</comment>
<dbReference type="Proteomes" id="UP001367316">
    <property type="component" value="Unassembled WGS sequence"/>
</dbReference>
<feature type="transmembrane region" description="Helical" evidence="6">
    <location>
        <begin position="284"/>
        <end position="303"/>
    </location>
</feature>